<dbReference type="Proteomes" id="UP000013568">
    <property type="component" value="Unassembled WGS sequence"/>
</dbReference>
<keyword evidence="1" id="KW-0812">Transmembrane</keyword>
<sequence length="70" mass="7818">MLRRKSTVAYSYVAFLLNPSLLLLLVDFLMTAVNPFSGRPLPVKLLMPNLHGVFGTNCFHLESTRQITPG</sequence>
<dbReference type="AlphaFoldDB" id="E9CN51"/>
<name>E9CN51_9GAMM</name>
<evidence type="ECO:0000313" key="3">
    <source>
        <dbReference type="Proteomes" id="UP000013568"/>
    </source>
</evidence>
<dbReference type="EMBL" id="GL636117">
    <property type="protein sequence ID" value="EFW12104.1"/>
    <property type="molecule type" value="Genomic_DNA"/>
</dbReference>
<keyword evidence="3" id="KW-1185">Reference proteome</keyword>
<keyword evidence="1" id="KW-1133">Transmembrane helix</keyword>
<protein>
    <submittedName>
        <fullName evidence="2">Uncharacterized protein</fullName>
    </submittedName>
</protein>
<feature type="transmembrane region" description="Helical" evidence="1">
    <location>
        <begin position="12"/>
        <end position="33"/>
    </location>
</feature>
<reference evidence="3" key="1">
    <citation type="journal article" date="2011" name="Genome Biol. Evol.">
        <title>Massive genomic decay in Serratia symbiotica, a recently evolved symbiont of aphids.</title>
        <authorList>
            <person name="Burke G.R."/>
            <person name="Moran N.A."/>
        </authorList>
    </citation>
    <scope>NUCLEOTIDE SEQUENCE [LARGE SCALE GENOMIC DNA]</scope>
    <source>
        <strain evidence="3">Tucson</strain>
    </source>
</reference>
<organism evidence="2 3">
    <name type="scientific">Serratia symbiotica str. Tucson</name>
    <dbReference type="NCBI Taxonomy" id="914128"/>
    <lineage>
        <taxon>Bacteria</taxon>
        <taxon>Pseudomonadati</taxon>
        <taxon>Pseudomonadota</taxon>
        <taxon>Gammaproteobacteria</taxon>
        <taxon>Enterobacterales</taxon>
        <taxon>Yersiniaceae</taxon>
        <taxon>Serratia</taxon>
        <taxon>Serratia symbiotica</taxon>
    </lineage>
</organism>
<dbReference type="HOGENOM" id="CLU_2755621_0_0_6"/>
<accession>E9CN51</accession>
<evidence type="ECO:0000313" key="2">
    <source>
        <dbReference type="EMBL" id="EFW12104.1"/>
    </source>
</evidence>
<evidence type="ECO:0000256" key="1">
    <source>
        <dbReference type="SAM" id="Phobius"/>
    </source>
</evidence>
<gene>
    <name evidence="2" type="ORF">SSYM_1763</name>
</gene>
<keyword evidence="1" id="KW-0472">Membrane</keyword>
<proteinExistence type="predicted"/>